<dbReference type="RefSeq" id="WP_368653157.1">
    <property type="nucleotide sequence ID" value="NZ_CP162599.1"/>
</dbReference>
<organism evidence="2">
    <name type="scientific">Ornithinibacillus sp. 4-3</name>
    <dbReference type="NCBI Taxonomy" id="3231488"/>
    <lineage>
        <taxon>Bacteria</taxon>
        <taxon>Bacillati</taxon>
        <taxon>Bacillota</taxon>
        <taxon>Bacilli</taxon>
        <taxon>Bacillales</taxon>
        <taxon>Bacillaceae</taxon>
        <taxon>Ornithinibacillus</taxon>
    </lineage>
</organism>
<accession>A0AB39HK27</accession>
<sequence length="74" mass="8317">MAVAEKTSTQLRLVFFEGDNVETGNPMYKYKTLNNVKQAASTEQLFETGAALASLQASSLHNIERKDSFNLYRE</sequence>
<name>A0AB39HK27_9BACI</name>
<dbReference type="EMBL" id="CP162599">
    <property type="protein sequence ID" value="XDK32469.1"/>
    <property type="molecule type" value="Genomic_DNA"/>
</dbReference>
<dbReference type="AlphaFoldDB" id="A0AB39HK27"/>
<reference evidence="2" key="1">
    <citation type="submission" date="2024-07" db="EMBL/GenBank/DDBJ databases">
        <title>Halotolerant mesophilic bacterium Ornithinibacillus sp. 4-3, sp. nov., isolated from soil.</title>
        <authorList>
            <person name="Sidarenka A.V."/>
            <person name="Guliayeva D.E."/>
            <person name="Leanovich S.I."/>
            <person name="Hileuskaya K.S."/>
            <person name="Akhremchuk A.E."/>
            <person name="Sikolenko M.A."/>
            <person name="Valentovich L.N."/>
        </authorList>
    </citation>
    <scope>NUCLEOTIDE SEQUENCE</scope>
    <source>
        <strain evidence="2">4-3</strain>
    </source>
</reference>
<feature type="domain" description="DUF1659" evidence="1">
    <location>
        <begin position="2"/>
        <end position="71"/>
    </location>
</feature>
<dbReference type="Pfam" id="PF07872">
    <property type="entry name" value="DUF1659"/>
    <property type="match status" value="1"/>
</dbReference>
<proteinExistence type="predicted"/>
<dbReference type="InterPro" id="IPR012454">
    <property type="entry name" value="DUF1659"/>
</dbReference>
<gene>
    <name evidence="2" type="ORF">AB4Y30_15895</name>
</gene>
<evidence type="ECO:0000313" key="2">
    <source>
        <dbReference type="EMBL" id="XDK32469.1"/>
    </source>
</evidence>
<protein>
    <submittedName>
        <fullName evidence="2">DUF1659 domain-containing protein</fullName>
    </submittedName>
</protein>
<evidence type="ECO:0000259" key="1">
    <source>
        <dbReference type="Pfam" id="PF07872"/>
    </source>
</evidence>